<dbReference type="PROSITE" id="PS50109">
    <property type="entry name" value="HIS_KIN"/>
    <property type="match status" value="1"/>
</dbReference>
<evidence type="ECO:0000256" key="6">
    <source>
        <dbReference type="ARBA" id="ARBA00022692"/>
    </source>
</evidence>
<dbReference type="InterPro" id="IPR000700">
    <property type="entry name" value="PAS-assoc_C"/>
</dbReference>
<evidence type="ECO:0000256" key="7">
    <source>
        <dbReference type="ARBA" id="ARBA00022741"/>
    </source>
</evidence>
<dbReference type="Pfam" id="PF02518">
    <property type="entry name" value="HATPase_c"/>
    <property type="match status" value="1"/>
</dbReference>
<dbReference type="CDD" id="cd00130">
    <property type="entry name" value="PAS"/>
    <property type="match status" value="1"/>
</dbReference>
<dbReference type="SMART" id="SM00448">
    <property type="entry name" value="REC"/>
    <property type="match status" value="1"/>
</dbReference>
<dbReference type="Proteomes" id="UP000461409">
    <property type="component" value="Unassembled WGS sequence"/>
</dbReference>
<feature type="domain" description="Response regulatory" evidence="16">
    <location>
        <begin position="460"/>
        <end position="582"/>
    </location>
</feature>
<evidence type="ECO:0000259" key="16">
    <source>
        <dbReference type="PROSITE" id="PS50110"/>
    </source>
</evidence>
<dbReference type="Pfam" id="PF00072">
    <property type="entry name" value="Response_reg"/>
    <property type="match status" value="1"/>
</dbReference>
<dbReference type="Gene3D" id="1.10.287.130">
    <property type="match status" value="1"/>
</dbReference>
<feature type="transmembrane region" description="Helical" evidence="14">
    <location>
        <begin position="21"/>
        <end position="41"/>
    </location>
</feature>
<dbReference type="InterPro" id="IPR036890">
    <property type="entry name" value="HATPase_C_sf"/>
</dbReference>
<keyword evidence="9" id="KW-0067">ATP-binding</keyword>
<dbReference type="SUPFAM" id="SSF55785">
    <property type="entry name" value="PYP-like sensor domain (PAS domain)"/>
    <property type="match status" value="1"/>
</dbReference>
<dbReference type="SMART" id="SM00086">
    <property type="entry name" value="PAC"/>
    <property type="match status" value="1"/>
</dbReference>
<keyword evidence="6 14" id="KW-0812">Transmembrane</keyword>
<comment type="catalytic activity">
    <reaction evidence="1">
        <text>ATP + protein L-histidine = ADP + protein N-phospho-L-histidine.</text>
        <dbReference type="EC" id="2.7.13.3"/>
    </reaction>
</comment>
<name>A0A844XAV4_9SPHN</name>
<dbReference type="SMART" id="SM00091">
    <property type="entry name" value="PAS"/>
    <property type="match status" value="1"/>
</dbReference>
<dbReference type="InterPro" id="IPR011006">
    <property type="entry name" value="CheY-like_superfamily"/>
</dbReference>
<evidence type="ECO:0000256" key="10">
    <source>
        <dbReference type="ARBA" id="ARBA00022989"/>
    </source>
</evidence>
<dbReference type="Gene3D" id="3.40.50.2300">
    <property type="match status" value="1"/>
</dbReference>
<keyword evidence="8" id="KW-0418">Kinase</keyword>
<dbReference type="InterPro" id="IPR013655">
    <property type="entry name" value="PAS_fold_3"/>
</dbReference>
<dbReference type="GO" id="GO:0005524">
    <property type="term" value="F:ATP binding"/>
    <property type="evidence" value="ECO:0007669"/>
    <property type="project" value="UniProtKB-KW"/>
</dbReference>
<dbReference type="SUPFAM" id="SSF47384">
    <property type="entry name" value="Homodimeric domain of signal transducing histidine kinase"/>
    <property type="match status" value="1"/>
</dbReference>
<feature type="transmembrane region" description="Helical" evidence="14">
    <location>
        <begin position="47"/>
        <end position="66"/>
    </location>
</feature>
<protein>
    <recommendedName>
        <fullName evidence="3">histidine kinase</fullName>
        <ecNumber evidence="3">2.7.13.3</ecNumber>
    </recommendedName>
</protein>
<dbReference type="CDD" id="cd00082">
    <property type="entry name" value="HisKA"/>
    <property type="match status" value="1"/>
</dbReference>
<dbReference type="PRINTS" id="PR00344">
    <property type="entry name" value="BCTRLSENSOR"/>
</dbReference>
<keyword evidence="5" id="KW-0808">Transferase</keyword>
<organism evidence="19 20">
    <name type="scientific">Aurantiacibacter rhizosphaerae</name>
    <dbReference type="NCBI Taxonomy" id="2691582"/>
    <lineage>
        <taxon>Bacteria</taxon>
        <taxon>Pseudomonadati</taxon>
        <taxon>Pseudomonadota</taxon>
        <taxon>Alphaproteobacteria</taxon>
        <taxon>Sphingomonadales</taxon>
        <taxon>Erythrobacteraceae</taxon>
        <taxon>Aurantiacibacter</taxon>
    </lineage>
</organism>
<evidence type="ECO:0000256" key="13">
    <source>
        <dbReference type="PROSITE-ProRule" id="PRU00169"/>
    </source>
</evidence>
<dbReference type="FunFam" id="1.10.287.130:FF:000004">
    <property type="entry name" value="Ethylene receptor 1"/>
    <property type="match status" value="1"/>
</dbReference>
<evidence type="ECO:0000256" key="14">
    <source>
        <dbReference type="SAM" id="Phobius"/>
    </source>
</evidence>
<feature type="domain" description="Histidine kinase" evidence="15">
    <location>
        <begin position="223"/>
        <end position="439"/>
    </location>
</feature>
<evidence type="ECO:0000256" key="3">
    <source>
        <dbReference type="ARBA" id="ARBA00012438"/>
    </source>
</evidence>
<dbReference type="InterPro" id="IPR003594">
    <property type="entry name" value="HATPase_dom"/>
</dbReference>
<keyword evidence="11" id="KW-0902">Two-component regulatory system</keyword>
<evidence type="ECO:0000259" key="17">
    <source>
        <dbReference type="PROSITE" id="PS50112"/>
    </source>
</evidence>
<evidence type="ECO:0000313" key="20">
    <source>
        <dbReference type="Proteomes" id="UP000461409"/>
    </source>
</evidence>
<dbReference type="SMART" id="SM00388">
    <property type="entry name" value="HisKA"/>
    <property type="match status" value="1"/>
</dbReference>
<evidence type="ECO:0000256" key="4">
    <source>
        <dbReference type="ARBA" id="ARBA00022553"/>
    </source>
</evidence>
<dbReference type="SMART" id="SM00387">
    <property type="entry name" value="HATPase_c"/>
    <property type="match status" value="1"/>
</dbReference>
<dbReference type="EC" id="2.7.13.3" evidence="3"/>
<dbReference type="Gene3D" id="3.30.450.20">
    <property type="entry name" value="PAS domain"/>
    <property type="match status" value="1"/>
</dbReference>
<dbReference type="EMBL" id="WUBR01000001">
    <property type="protein sequence ID" value="MWV26909.1"/>
    <property type="molecule type" value="Genomic_DNA"/>
</dbReference>
<feature type="domain" description="PAS" evidence="17">
    <location>
        <begin position="79"/>
        <end position="150"/>
    </location>
</feature>
<dbReference type="InterPro" id="IPR001789">
    <property type="entry name" value="Sig_transdc_resp-reg_receiver"/>
</dbReference>
<dbReference type="InterPro" id="IPR003661">
    <property type="entry name" value="HisK_dim/P_dom"/>
</dbReference>
<feature type="modified residue" description="4-aspartylphosphate" evidence="13">
    <location>
        <position position="514"/>
    </location>
</feature>
<comment type="subcellular location">
    <subcellularLocation>
        <location evidence="2">Membrane</location>
    </subcellularLocation>
</comment>
<keyword evidence="20" id="KW-1185">Reference proteome</keyword>
<evidence type="ECO:0000256" key="8">
    <source>
        <dbReference type="ARBA" id="ARBA00022777"/>
    </source>
</evidence>
<dbReference type="InterPro" id="IPR000014">
    <property type="entry name" value="PAS"/>
</dbReference>
<evidence type="ECO:0000256" key="12">
    <source>
        <dbReference type="ARBA" id="ARBA00023136"/>
    </source>
</evidence>
<dbReference type="FunFam" id="3.30.565.10:FF:000010">
    <property type="entry name" value="Sensor histidine kinase RcsC"/>
    <property type="match status" value="1"/>
</dbReference>
<dbReference type="CDD" id="cd17546">
    <property type="entry name" value="REC_hyHK_CKI1_RcsC-like"/>
    <property type="match status" value="1"/>
</dbReference>
<feature type="domain" description="PAC" evidence="18">
    <location>
        <begin position="153"/>
        <end position="205"/>
    </location>
</feature>
<evidence type="ECO:0000256" key="2">
    <source>
        <dbReference type="ARBA" id="ARBA00004370"/>
    </source>
</evidence>
<dbReference type="InterPro" id="IPR036097">
    <property type="entry name" value="HisK_dim/P_sf"/>
</dbReference>
<gene>
    <name evidence="19" type="ORF">GRF63_03220</name>
</gene>
<dbReference type="RefSeq" id="WP_160484535.1">
    <property type="nucleotide sequence ID" value="NZ_WUBR01000001.1"/>
</dbReference>
<comment type="caution">
    <text evidence="19">The sequence shown here is derived from an EMBL/GenBank/DDBJ whole genome shotgun (WGS) entry which is preliminary data.</text>
</comment>
<dbReference type="GO" id="GO:0005886">
    <property type="term" value="C:plasma membrane"/>
    <property type="evidence" value="ECO:0007669"/>
    <property type="project" value="TreeGrafter"/>
</dbReference>
<dbReference type="CDD" id="cd16922">
    <property type="entry name" value="HATPase_EvgS-ArcB-TorS-like"/>
    <property type="match status" value="1"/>
</dbReference>
<evidence type="ECO:0000256" key="9">
    <source>
        <dbReference type="ARBA" id="ARBA00022840"/>
    </source>
</evidence>
<dbReference type="GO" id="GO:0009927">
    <property type="term" value="F:histidine phosphotransfer kinase activity"/>
    <property type="evidence" value="ECO:0007669"/>
    <property type="project" value="TreeGrafter"/>
</dbReference>
<keyword evidence="10 14" id="KW-1133">Transmembrane helix</keyword>
<proteinExistence type="predicted"/>
<evidence type="ECO:0000256" key="11">
    <source>
        <dbReference type="ARBA" id="ARBA00023012"/>
    </source>
</evidence>
<keyword evidence="12 14" id="KW-0472">Membrane</keyword>
<dbReference type="PROSITE" id="PS50110">
    <property type="entry name" value="RESPONSE_REGULATORY"/>
    <property type="match status" value="1"/>
</dbReference>
<dbReference type="InterPro" id="IPR035965">
    <property type="entry name" value="PAS-like_dom_sf"/>
</dbReference>
<sequence>MKDRDEIRRLTFARKPIEVGVFCLAISVIAIVAMHVGFAYVPVRTTATAMALLGVLGAGTLYFGVFRTMRGVIFDLTERNRLLRMTEENANVGHWRVDFNTDELFWSDQTYKIYGLSKSEKPNLQIAIDAFHHEDRYLIEDAVETARETGKPYTVKARLRRPDGSIRYTEVVARVELDGAGNPAAIFGIFADRTEETLLNEELIEARNEAEASGAAKASFLAKMSHEIRTPMNGIVGFADLLLQEEMKTSQRRMVELIAESGKSLTLLLNDILDLSKIEAGETVIRKESTDVGHIARQVAKLFEPQAREKGVELRVNVAPDVPINLMGDGLRLRQILSNLLGNAIKFTERGFVEIRVEVIAGQLHCKVIDTGIGISEDAQRKVFEPFTQSDGTVEERYGGTGLGLAICRQLTTLMGGLLELESTEGEGSMFDMILPIEYAALRGPAAATRPSAPMAGNQRILLAEDYDINQHLIAGMAKNAGIELDIAEDGEAALRMVCDAQAQDCQYAAVLMDVQMPVMDGIEATRKIRALGIDGHTLPIIALSANAYPDDIEECLAAGMQSHMAKPLSYDTFTNEVGRWLTRSSMAA</sequence>
<evidence type="ECO:0000256" key="1">
    <source>
        <dbReference type="ARBA" id="ARBA00000085"/>
    </source>
</evidence>
<dbReference type="SUPFAM" id="SSF52172">
    <property type="entry name" value="CheY-like"/>
    <property type="match status" value="1"/>
</dbReference>
<keyword evidence="7" id="KW-0547">Nucleotide-binding</keyword>
<dbReference type="PANTHER" id="PTHR43047">
    <property type="entry name" value="TWO-COMPONENT HISTIDINE PROTEIN KINASE"/>
    <property type="match status" value="1"/>
</dbReference>
<dbReference type="Pfam" id="PF00512">
    <property type="entry name" value="HisKA"/>
    <property type="match status" value="1"/>
</dbReference>
<evidence type="ECO:0000313" key="19">
    <source>
        <dbReference type="EMBL" id="MWV26909.1"/>
    </source>
</evidence>
<dbReference type="PROSITE" id="PS50113">
    <property type="entry name" value="PAC"/>
    <property type="match status" value="1"/>
</dbReference>
<dbReference type="AlphaFoldDB" id="A0A844XAV4"/>
<dbReference type="Gene3D" id="3.30.565.10">
    <property type="entry name" value="Histidine kinase-like ATPase, C-terminal domain"/>
    <property type="match status" value="1"/>
</dbReference>
<evidence type="ECO:0000256" key="5">
    <source>
        <dbReference type="ARBA" id="ARBA00022679"/>
    </source>
</evidence>
<dbReference type="GO" id="GO:0000155">
    <property type="term" value="F:phosphorelay sensor kinase activity"/>
    <property type="evidence" value="ECO:0007669"/>
    <property type="project" value="InterPro"/>
</dbReference>
<dbReference type="NCBIfam" id="TIGR00229">
    <property type="entry name" value="sensory_box"/>
    <property type="match status" value="1"/>
</dbReference>
<dbReference type="InterPro" id="IPR004358">
    <property type="entry name" value="Sig_transdc_His_kin-like_C"/>
</dbReference>
<reference evidence="19 20" key="1">
    <citation type="submission" date="2019-12" db="EMBL/GenBank/DDBJ databases">
        <authorList>
            <person name="Lee S.D."/>
        </authorList>
    </citation>
    <scope>NUCLEOTIDE SEQUENCE [LARGE SCALE GENOMIC DNA]</scope>
    <source>
        <strain evidence="19 20">GH3-10</strain>
    </source>
</reference>
<dbReference type="SUPFAM" id="SSF55874">
    <property type="entry name" value="ATPase domain of HSP90 chaperone/DNA topoisomerase II/histidine kinase"/>
    <property type="match status" value="1"/>
</dbReference>
<evidence type="ECO:0000259" key="15">
    <source>
        <dbReference type="PROSITE" id="PS50109"/>
    </source>
</evidence>
<keyword evidence="4 13" id="KW-0597">Phosphoprotein</keyword>
<dbReference type="InterPro" id="IPR005467">
    <property type="entry name" value="His_kinase_dom"/>
</dbReference>
<dbReference type="PROSITE" id="PS50112">
    <property type="entry name" value="PAS"/>
    <property type="match status" value="1"/>
</dbReference>
<accession>A0A844XAV4</accession>
<evidence type="ECO:0000259" key="18">
    <source>
        <dbReference type="PROSITE" id="PS50113"/>
    </source>
</evidence>
<dbReference type="PANTHER" id="PTHR43047:SF72">
    <property type="entry name" value="OSMOSENSING HISTIDINE PROTEIN KINASE SLN1"/>
    <property type="match status" value="1"/>
</dbReference>
<dbReference type="Pfam" id="PF08447">
    <property type="entry name" value="PAS_3"/>
    <property type="match status" value="1"/>
</dbReference>
<dbReference type="Gene3D" id="2.10.70.100">
    <property type="match status" value="1"/>
</dbReference>
<reference evidence="19 20" key="2">
    <citation type="submission" date="2020-02" db="EMBL/GenBank/DDBJ databases">
        <title>Erythrobacter dongmakensis sp. nov., isolated from a tidal mudflat.</title>
        <authorList>
            <person name="Kim I.S."/>
        </authorList>
    </citation>
    <scope>NUCLEOTIDE SEQUENCE [LARGE SCALE GENOMIC DNA]</scope>
    <source>
        <strain evidence="19 20">GH3-10</strain>
    </source>
</reference>
<dbReference type="InterPro" id="IPR001610">
    <property type="entry name" value="PAC"/>
</dbReference>